<reference evidence="3" key="5">
    <citation type="submission" date="2015-06" db="UniProtKB">
        <authorList>
            <consortium name="EnsemblFungi"/>
        </authorList>
    </citation>
    <scope>IDENTIFICATION</scope>
    <source>
        <strain evidence="3">ATCC 64411</strain>
    </source>
</reference>
<sequence>MPPNGKSNSVDKSKPAPAIKIDLDSELGMRPGIEITPPPTTFIGRLRAKVEATATKAGEAAKSVGNYVEHLRGEPSDKTPISDDWVLVKSKRRTNEHEEFWIPDPTNESADAPGTKDPGKEVRRLKNSTKPEQQPQNPER</sequence>
<dbReference type="VEuPathDB" id="FungiDB:MAPG_10348"/>
<feature type="region of interest" description="Disordered" evidence="1">
    <location>
        <begin position="93"/>
        <end position="140"/>
    </location>
</feature>
<dbReference type="EnsemblFungi" id="MAPG_10348T0">
    <property type="protein sequence ID" value="MAPG_10348T0"/>
    <property type="gene ID" value="MAPG_10348"/>
</dbReference>
<evidence type="ECO:0000313" key="4">
    <source>
        <dbReference type="Proteomes" id="UP000011715"/>
    </source>
</evidence>
<dbReference type="Proteomes" id="UP000011715">
    <property type="component" value="Unassembled WGS sequence"/>
</dbReference>
<dbReference type="EMBL" id="ADBL01002313">
    <property type="status" value="NOT_ANNOTATED_CDS"/>
    <property type="molecule type" value="Genomic_DNA"/>
</dbReference>
<organism evidence="3 4">
    <name type="scientific">Magnaporthiopsis poae (strain ATCC 64411 / 73-15)</name>
    <name type="common">Kentucky bluegrass fungus</name>
    <name type="synonym">Magnaporthe poae</name>
    <dbReference type="NCBI Taxonomy" id="644358"/>
    <lineage>
        <taxon>Eukaryota</taxon>
        <taxon>Fungi</taxon>
        <taxon>Dikarya</taxon>
        <taxon>Ascomycota</taxon>
        <taxon>Pezizomycotina</taxon>
        <taxon>Sordariomycetes</taxon>
        <taxon>Sordariomycetidae</taxon>
        <taxon>Magnaporthales</taxon>
        <taxon>Magnaporthaceae</taxon>
        <taxon>Magnaporthiopsis</taxon>
    </lineage>
</organism>
<reference evidence="2" key="2">
    <citation type="submission" date="2010-05" db="EMBL/GenBank/DDBJ databases">
        <title>The Genome Sequence of Magnaporthe poae strain ATCC 64411.</title>
        <authorList>
            <consortium name="The Broad Institute Genome Sequencing Platform"/>
            <consortium name="Broad Institute Genome Sequencing Center for Infectious Disease"/>
            <person name="Ma L.-J."/>
            <person name="Dead R."/>
            <person name="Young S."/>
            <person name="Zeng Q."/>
            <person name="Koehrsen M."/>
            <person name="Alvarado L."/>
            <person name="Berlin A."/>
            <person name="Chapman S.B."/>
            <person name="Chen Z."/>
            <person name="Freedman E."/>
            <person name="Gellesch M."/>
            <person name="Goldberg J."/>
            <person name="Griggs A."/>
            <person name="Gujja S."/>
            <person name="Heilman E.R."/>
            <person name="Heiman D."/>
            <person name="Hepburn T."/>
            <person name="Howarth C."/>
            <person name="Jen D."/>
            <person name="Larson L."/>
            <person name="Mehta T."/>
            <person name="Neiman D."/>
            <person name="Pearson M."/>
            <person name="Roberts A."/>
            <person name="Saif S."/>
            <person name="Shea T."/>
            <person name="Shenoy N."/>
            <person name="Sisk P."/>
            <person name="Stolte C."/>
            <person name="Sykes S."/>
            <person name="Walk T."/>
            <person name="White J."/>
            <person name="Yandava C."/>
            <person name="Haas B."/>
            <person name="Nusbaum C."/>
            <person name="Birren B."/>
        </authorList>
    </citation>
    <scope>NUCLEOTIDE SEQUENCE</scope>
    <source>
        <strain evidence="2">ATCC 64411</strain>
    </source>
</reference>
<protein>
    <submittedName>
        <fullName evidence="2 3">Uncharacterized protein</fullName>
    </submittedName>
</protein>
<reference evidence="2" key="3">
    <citation type="submission" date="2011-03" db="EMBL/GenBank/DDBJ databases">
        <title>Annotation of Magnaporthe poae ATCC 64411.</title>
        <authorList>
            <person name="Ma L.-J."/>
            <person name="Dead R."/>
            <person name="Young S.K."/>
            <person name="Zeng Q."/>
            <person name="Gargeya S."/>
            <person name="Fitzgerald M."/>
            <person name="Haas B."/>
            <person name="Abouelleil A."/>
            <person name="Alvarado L."/>
            <person name="Arachchi H.M."/>
            <person name="Berlin A."/>
            <person name="Brown A."/>
            <person name="Chapman S.B."/>
            <person name="Chen Z."/>
            <person name="Dunbar C."/>
            <person name="Freedman E."/>
            <person name="Gearin G."/>
            <person name="Gellesch M."/>
            <person name="Goldberg J."/>
            <person name="Griggs A."/>
            <person name="Gujja S."/>
            <person name="Heiman D."/>
            <person name="Howarth C."/>
            <person name="Larson L."/>
            <person name="Lui A."/>
            <person name="MacDonald P.J.P."/>
            <person name="Mehta T."/>
            <person name="Montmayeur A."/>
            <person name="Murphy C."/>
            <person name="Neiman D."/>
            <person name="Pearson M."/>
            <person name="Priest M."/>
            <person name="Roberts A."/>
            <person name="Saif S."/>
            <person name="Shea T."/>
            <person name="Shenoy N."/>
            <person name="Sisk P."/>
            <person name="Stolte C."/>
            <person name="Sykes S."/>
            <person name="Yandava C."/>
            <person name="Wortman J."/>
            <person name="Nusbaum C."/>
            <person name="Birren B."/>
        </authorList>
    </citation>
    <scope>NUCLEOTIDE SEQUENCE</scope>
    <source>
        <strain evidence="2">ATCC 64411</strain>
    </source>
</reference>
<evidence type="ECO:0000256" key="1">
    <source>
        <dbReference type="SAM" id="MobiDB-lite"/>
    </source>
</evidence>
<reference evidence="3" key="4">
    <citation type="journal article" date="2015" name="G3 (Bethesda)">
        <title>Genome sequences of three phytopathogenic species of the Magnaporthaceae family of fungi.</title>
        <authorList>
            <person name="Okagaki L.H."/>
            <person name="Nunes C.C."/>
            <person name="Sailsbery J."/>
            <person name="Clay B."/>
            <person name="Brown D."/>
            <person name="John T."/>
            <person name="Oh Y."/>
            <person name="Young N."/>
            <person name="Fitzgerald M."/>
            <person name="Haas B.J."/>
            <person name="Zeng Q."/>
            <person name="Young S."/>
            <person name="Adiconis X."/>
            <person name="Fan L."/>
            <person name="Levin J.Z."/>
            <person name="Mitchell T.K."/>
            <person name="Okubara P.A."/>
            <person name="Farman M.L."/>
            <person name="Kohn L.M."/>
            <person name="Birren B."/>
            <person name="Ma L.-J."/>
            <person name="Dean R.A."/>
        </authorList>
    </citation>
    <scope>NUCLEOTIDE SEQUENCE</scope>
    <source>
        <strain evidence="3">ATCC 64411 / 73-15</strain>
    </source>
</reference>
<reference evidence="4" key="1">
    <citation type="submission" date="2010-05" db="EMBL/GenBank/DDBJ databases">
        <title>The genome sequence of Magnaporthe poae strain ATCC 64411.</title>
        <authorList>
            <person name="Ma L.-J."/>
            <person name="Dead R."/>
            <person name="Young S."/>
            <person name="Zeng Q."/>
            <person name="Koehrsen M."/>
            <person name="Alvarado L."/>
            <person name="Berlin A."/>
            <person name="Chapman S.B."/>
            <person name="Chen Z."/>
            <person name="Freedman E."/>
            <person name="Gellesch M."/>
            <person name="Goldberg J."/>
            <person name="Griggs A."/>
            <person name="Gujja S."/>
            <person name="Heilman E.R."/>
            <person name="Heiman D."/>
            <person name="Hepburn T."/>
            <person name="Howarth C."/>
            <person name="Jen D."/>
            <person name="Larson L."/>
            <person name="Mehta T."/>
            <person name="Neiman D."/>
            <person name="Pearson M."/>
            <person name="Roberts A."/>
            <person name="Saif S."/>
            <person name="Shea T."/>
            <person name="Shenoy N."/>
            <person name="Sisk P."/>
            <person name="Stolte C."/>
            <person name="Sykes S."/>
            <person name="Walk T."/>
            <person name="White J."/>
            <person name="Yandava C."/>
            <person name="Haas B."/>
            <person name="Nusbaum C."/>
            <person name="Birren B."/>
        </authorList>
    </citation>
    <scope>NUCLEOTIDE SEQUENCE [LARGE SCALE GENOMIC DNA]</scope>
    <source>
        <strain evidence="4">ATCC 64411 / 73-15</strain>
    </source>
</reference>
<dbReference type="EMBL" id="GL876975">
    <property type="protein sequence ID" value="KLU90495.1"/>
    <property type="molecule type" value="Genomic_DNA"/>
</dbReference>
<feature type="compositionally biased region" description="Polar residues" evidence="1">
    <location>
        <begin position="128"/>
        <end position="140"/>
    </location>
</feature>
<name>A0A0C4ECD0_MAGP6</name>
<evidence type="ECO:0000313" key="3">
    <source>
        <dbReference type="EnsemblFungi" id="MAPG_10348T0"/>
    </source>
</evidence>
<evidence type="ECO:0000313" key="2">
    <source>
        <dbReference type="EMBL" id="KLU90495.1"/>
    </source>
</evidence>
<proteinExistence type="predicted"/>
<dbReference type="AlphaFoldDB" id="A0A0C4ECD0"/>
<keyword evidence="4" id="KW-1185">Reference proteome</keyword>
<gene>
    <name evidence="2" type="ORF">MAPG_10348</name>
</gene>
<feature type="region of interest" description="Disordered" evidence="1">
    <location>
        <begin position="1"/>
        <end position="40"/>
    </location>
</feature>
<accession>A0A0C4ECD0</accession>